<name>A0A7H0HF70_9BURK</name>
<sequence>MLTRLLDTPIALLTLLRTADRATYHAKHGGRNRAHWSAPEGAQARPVP</sequence>
<dbReference type="KEGG" id="amon:H9L24_20480"/>
<keyword evidence="3" id="KW-1185">Reference proteome</keyword>
<gene>
    <name evidence="2" type="ORF">H9L24_20480</name>
</gene>
<dbReference type="Proteomes" id="UP000516057">
    <property type="component" value="Chromosome"/>
</dbReference>
<dbReference type="RefSeq" id="WP_187736171.1">
    <property type="nucleotide sequence ID" value="NZ_CP060790.1"/>
</dbReference>
<dbReference type="AlphaFoldDB" id="A0A7H0HF70"/>
<feature type="compositionally biased region" description="Basic residues" evidence="1">
    <location>
        <begin position="24"/>
        <end position="34"/>
    </location>
</feature>
<protein>
    <submittedName>
        <fullName evidence="2">Uncharacterized protein</fullName>
    </submittedName>
</protein>
<evidence type="ECO:0000313" key="3">
    <source>
        <dbReference type="Proteomes" id="UP000516057"/>
    </source>
</evidence>
<dbReference type="EMBL" id="CP060790">
    <property type="protein sequence ID" value="QNP59186.1"/>
    <property type="molecule type" value="Genomic_DNA"/>
</dbReference>
<reference evidence="2 3" key="1">
    <citation type="submission" date="2020-08" db="EMBL/GenBank/DDBJ databases">
        <title>Genome sequence of Acidovorax monticola KACC 19171T.</title>
        <authorList>
            <person name="Hyun D.-W."/>
            <person name="Bae J.-W."/>
        </authorList>
    </citation>
    <scope>NUCLEOTIDE SEQUENCE [LARGE SCALE GENOMIC DNA]</scope>
    <source>
        <strain evidence="2 3">KACC 19171</strain>
    </source>
</reference>
<organism evidence="2 3">
    <name type="scientific">Paenacidovorax monticola</name>
    <dbReference type="NCBI Taxonomy" id="1926868"/>
    <lineage>
        <taxon>Bacteria</taxon>
        <taxon>Pseudomonadati</taxon>
        <taxon>Pseudomonadota</taxon>
        <taxon>Betaproteobacteria</taxon>
        <taxon>Burkholderiales</taxon>
        <taxon>Comamonadaceae</taxon>
        <taxon>Paenacidovorax</taxon>
    </lineage>
</organism>
<proteinExistence type="predicted"/>
<feature type="region of interest" description="Disordered" evidence="1">
    <location>
        <begin position="24"/>
        <end position="48"/>
    </location>
</feature>
<evidence type="ECO:0000256" key="1">
    <source>
        <dbReference type="SAM" id="MobiDB-lite"/>
    </source>
</evidence>
<evidence type="ECO:0000313" key="2">
    <source>
        <dbReference type="EMBL" id="QNP59186.1"/>
    </source>
</evidence>
<accession>A0A7H0HF70</accession>